<dbReference type="Pfam" id="PF19765">
    <property type="entry name" value="DUF6252"/>
    <property type="match status" value="1"/>
</dbReference>
<protein>
    <recommendedName>
        <fullName evidence="4">Lipocalin-like domain-containing protein</fullName>
    </recommendedName>
</protein>
<dbReference type="RefSeq" id="WP_191189498.1">
    <property type="nucleotide sequence ID" value="NZ_JACWMY010000006.1"/>
</dbReference>
<accession>A0ABR7WR98</accession>
<dbReference type="EMBL" id="JACWMY010000006">
    <property type="protein sequence ID" value="MBD1364838.1"/>
    <property type="molecule type" value="Genomic_DNA"/>
</dbReference>
<dbReference type="PROSITE" id="PS51257">
    <property type="entry name" value="PROKAR_LIPOPROTEIN"/>
    <property type="match status" value="1"/>
</dbReference>
<sequence>MKKLTLPALIILCLFTAACSKRNCCVPPVIAPYIGADKNSVKWTAEATAEKQGTDTLLIVGSQTEERLIMRLKFTGKGTYTLQNTQAFYFTTIGGDVFTSRYNVDNTAASTLTVTNYDEATKLVSGTYSLTLKKEYPNPSSAYPETVKFANGMFHVYLPK</sequence>
<evidence type="ECO:0000256" key="1">
    <source>
        <dbReference type="SAM" id="SignalP"/>
    </source>
</evidence>
<dbReference type="InterPro" id="IPR046219">
    <property type="entry name" value="DUF6252"/>
</dbReference>
<comment type="caution">
    <text evidence="2">The sequence shown here is derived from an EMBL/GenBank/DDBJ whole genome shotgun (WGS) entry which is preliminary data.</text>
</comment>
<name>A0ABR7WR98_9SPHI</name>
<gene>
    <name evidence="2" type="ORF">IDJ77_13535</name>
</gene>
<feature type="chain" id="PRO_5046583461" description="Lipocalin-like domain-containing protein" evidence="1">
    <location>
        <begin position="19"/>
        <end position="160"/>
    </location>
</feature>
<organism evidence="2 3">
    <name type="scientific">Mucilaginibacter pankratovii</name>
    <dbReference type="NCBI Taxonomy" id="2772110"/>
    <lineage>
        <taxon>Bacteria</taxon>
        <taxon>Pseudomonadati</taxon>
        <taxon>Bacteroidota</taxon>
        <taxon>Sphingobacteriia</taxon>
        <taxon>Sphingobacteriales</taxon>
        <taxon>Sphingobacteriaceae</taxon>
        <taxon>Mucilaginibacter</taxon>
    </lineage>
</organism>
<keyword evidence="3" id="KW-1185">Reference proteome</keyword>
<feature type="signal peptide" evidence="1">
    <location>
        <begin position="1"/>
        <end position="18"/>
    </location>
</feature>
<proteinExistence type="predicted"/>
<evidence type="ECO:0008006" key="4">
    <source>
        <dbReference type="Google" id="ProtNLM"/>
    </source>
</evidence>
<reference evidence="2 3" key="1">
    <citation type="submission" date="2020-09" db="EMBL/GenBank/DDBJ databases">
        <title>Novel species of Mucilaginibacter isolated from a glacier on the Tibetan Plateau.</title>
        <authorList>
            <person name="Liu Q."/>
            <person name="Xin Y.-H."/>
        </authorList>
    </citation>
    <scope>NUCLEOTIDE SEQUENCE [LARGE SCALE GENOMIC DNA]</scope>
    <source>
        <strain evidence="2 3">ZT4R22</strain>
    </source>
</reference>
<keyword evidence="1" id="KW-0732">Signal</keyword>
<evidence type="ECO:0000313" key="3">
    <source>
        <dbReference type="Proteomes" id="UP000606600"/>
    </source>
</evidence>
<dbReference type="Proteomes" id="UP000606600">
    <property type="component" value="Unassembled WGS sequence"/>
</dbReference>
<evidence type="ECO:0000313" key="2">
    <source>
        <dbReference type="EMBL" id="MBD1364838.1"/>
    </source>
</evidence>